<dbReference type="PANTHER" id="PTHR12110">
    <property type="entry name" value="HYDROXYPYRUVATE ISOMERASE"/>
    <property type="match status" value="1"/>
</dbReference>
<sequence>MKIAVQMYTLRNEAEQDYTGTLKRVAEIGYDGVELAGYGGLTADELKKELDFLGLQAAASHIPLDRLKNDIQSVIEEQKTLNCHHIVCPFIQEDVRDKKGYEELVNILNKAGEEAGRSGITLSYHNHDFELHPLPDGTVPLEYLFDNTNPDWVQAEFDVYWLKKGGSDPLGWLDKYQSRMKLIHLKDMTTDGEKFFAELGTGGLNIEEICKKTESIPLDWWIVEQDQSRKTPFESIEESLRYLNRRNTNA</sequence>
<keyword evidence="3" id="KW-1185">Reference proteome</keyword>
<dbReference type="InterPro" id="IPR050312">
    <property type="entry name" value="IolE/XylAMocC-like"/>
</dbReference>
<dbReference type="InterPro" id="IPR013022">
    <property type="entry name" value="Xyl_isomerase-like_TIM-brl"/>
</dbReference>
<protein>
    <submittedName>
        <fullName evidence="2">Sugar phosphate isomerase/epimerase family protein</fullName>
    </submittedName>
</protein>
<reference evidence="3" key="1">
    <citation type="journal article" date="2019" name="Int. J. Syst. Evol. Microbiol.">
        <title>The Global Catalogue of Microorganisms (GCM) 10K type strain sequencing project: providing services to taxonomists for standard genome sequencing and annotation.</title>
        <authorList>
            <consortium name="The Broad Institute Genomics Platform"/>
            <consortium name="The Broad Institute Genome Sequencing Center for Infectious Disease"/>
            <person name="Wu L."/>
            <person name="Ma J."/>
        </authorList>
    </citation>
    <scope>NUCLEOTIDE SEQUENCE [LARGE SCALE GENOMIC DNA]</scope>
    <source>
        <strain evidence="3">KCTC 13528</strain>
    </source>
</reference>
<name>A0ABW5ZJM1_9BACL</name>
<accession>A0ABW5ZJM1</accession>
<dbReference type="Pfam" id="PF01261">
    <property type="entry name" value="AP_endonuc_2"/>
    <property type="match status" value="1"/>
</dbReference>
<dbReference type="SUPFAM" id="SSF51658">
    <property type="entry name" value="Xylose isomerase-like"/>
    <property type="match status" value="1"/>
</dbReference>
<keyword evidence="2" id="KW-0413">Isomerase</keyword>
<gene>
    <name evidence="2" type="ORF">ACFS5P_12580</name>
</gene>
<dbReference type="PANTHER" id="PTHR12110:SF41">
    <property type="entry name" value="INOSOSE DEHYDRATASE"/>
    <property type="match status" value="1"/>
</dbReference>
<dbReference type="EMBL" id="JBHUPG010000023">
    <property type="protein sequence ID" value="MFD2912715.1"/>
    <property type="molecule type" value="Genomic_DNA"/>
</dbReference>
<dbReference type="Gene3D" id="3.20.20.150">
    <property type="entry name" value="Divalent-metal-dependent TIM barrel enzymes"/>
    <property type="match status" value="1"/>
</dbReference>
<feature type="domain" description="Xylose isomerase-like TIM barrel" evidence="1">
    <location>
        <begin position="23"/>
        <end position="245"/>
    </location>
</feature>
<evidence type="ECO:0000259" key="1">
    <source>
        <dbReference type="Pfam" id="PF01261"/>
    </source>
</evidence>
<dbReference type="RefSeq" id="WP_204729735.1">
    <property type="nucleotide sequence ID" value="NZ_JAFBDK010000010.1"/>
</dbReference>
<organism evidence="2 3">
    <name type="scientific">Jeotgalibacillus terrae</name>
    <dbReference type="NCBI Taxonomy" id="587735"/>
    <lineage>
        <taxon>Bacteria</taxon>
        <taxon>Bacillati</taxon>
        <taxon>Bacillota</taxon>
        <taxon>Bacilli</taxon>
        <taxon>Bacillales</taxon>
        <taxon>Caryophanaceae</taxon>
        <taxon>Jeotgalibacillus</taxon>
    </lineage>
</organism>
<comment type="caution">
    <text evidence="2">The sequence shown here is derived from an EMBL/GenBank/DDBJ whole genome shotgun (WGS) entry which is preliminary data.</text>
</comment>
<dbReference type="GO" id="GO:0016853">
    <property type="term" value="F:isomerase activity"/>
    <property type="evidence" value="ECO:0007669"/>
    <property type="project" value="UniProtKB-KW"/>
</dbReference>
<evidence type="ECO:0000313" key="3">
    <source>
        <dbReference type="Proteomes" id="UP001597561"/>
    </source>
</evidence>
<proteinExistence type="predicted"/>
<evidence type="ECO:0000313" key="2">
    <source>
        <dbReference type="EMBL" id="MFD2912715.1"/>
    </source>
</evidence>
<dbReference type="Proteomes" id="UP001597561">
    <property type="component" value="Unassembled WGS sequence"/>
</dbReference>
<dbReference type="InterPro" id="IPR036237">
    <property type="entry name" value="Xyl_isomerase-like_sf"/>
</dbReference>